<evidence type="ECO:0000259" key="7">
    <source>
        <dbReference type="PROSITE" id="PS50887"/>
    </source>
</evidence>
<dbReference type="Gene3D" id="3.20.20.450">
    <property type="entry name" value="EAL domain"/>
    <property type="match status" value="1"/>
</dbReference>
<dbReference type="Pfam" id="PF04940">
    <property type="entry name" value="BLUF"/>
    <property type="match status" value="1"/>
</dbReference>
<dbReference type="CDD" id="cd01948">
    <property type="entry name" value="EAL"/>
    <property type="match status" value="1"/>
</dbReference>
<dbReference type="SUPFAM" id="SSF53822">
    <property type="entry name" value="Periplasmic binding protein-like I"/>
    <property type="match status" value="1"/>
</dbReference>
<proteinExistence type="inferred from homology"/>
<feature type="domain" description="PAC" evidence="5">
    <location>
        <begin position="471"/>
        <end position="521"/>
    </location>
</feature>
<dbReference type="InterPro" id="IPR000160">
    <property type="entry name" value="GGDEF_dom"/>
</dbReference>
<evidence type="ECO:0000256" key="1">
    <source>
        <dbReference type="ARBA" id="ARBA00010062"/>
    </source>
</evidence>
<dbReference type="InterPro" id="IPR028082">
    <property type="entry name" value="Peripla_BP_I"/>
</dbReference>
<dbReference type="InterPro" id="IPR029787">
    <property type="entry name" value="Nucleotide_cyclase"/>
</dbReference>
<dbReference type="NCBIfam" id="TIGR00229">
    <property type="entry name" value="sensory_box"/>
    <property type="match status" value="1"/>
</dbReference>
<accession>A0ABZ0SDW0</accession>
<dbReference type="InterPro" id="IPR036046">
    <property type="entry name" value="Acylphosphatase-like_dom_sf"/>
</dbReference>
<evidence type="ECO:0000259" key="4">
    <source>
        <dbReference type="PROSITE" id="PS50112"/>
    </source>
</evidence>
<dbReference type="PROSITE" id="PS50925">
    <property type="entry name" value="BLUF"/>
    <property type="match status" value="1"/>
</dbReference>
<keyword evidence="10" id="KW-1185">Reference proteome</keyword>
<dbReference type="SUPFAM" id="SSF54975">
    <property type="entry name" value="Acylphosphatase/BLUF domain-like"/>
    <property type="match status" value="1"/>
</dbReference>
<keyword evidence="2" id="KW-0732">Signal</keyword>
<dbReference type="Proteomes" id="UP001432180">
    <property type="component" value="Chromosome"/>
</dbReference>
<dbReference type="Gene3D" id="3.30.450.20">
    <property type="entry name" value="PAS domain"/>
    <property type="match status" value="1"/>
</dbReference>
<dbReference type="Gene3D" id="3.40.50.2300">
    <property type="match status" value="2"/>
</dbReference>
<feature type="domain" description="EAL" evidence="6">
    <location>
        <begin position="695"/>
        <end position="949"/>
    </location>
</feature>
<evidence type="ECO:0000259" key="5">
    <source>
        <dbReference type="PROSITE" id="PS50113"/>
    </source>
</evidence>
<dbReference type="SMART" id="SM00086">
    <property type="entry name" value="PAC"/>
    <property type="match status" value="1"/>
</dbReference>
<dbReference type="InterPro" id="IPR028081">
    <property type="entry name" value="Leu-bd"/>
</dbReference>
<name>A0ABZ0SDW0_9GAMM</name>
<dbReference type="PROSITE" id="PS50113">
    <property type="entry name" value="PAC"/>
    <property type="match status" value="1"/>
</dbReference>
<dbReference type="InterPro" id="IPR001610">
    <property type="entry name" value="PAC"/>
</dbReference>
<dbReference type="SMART" id="SM00052">
    <property type="entry name" value="EAL"/>
    <property type="match status" value="1"/>
</dbReference>
<dbReference type="PROSITE" id="PS50883">
    <property type="entry name" value="EAL"/>
    <property type="match status" value="1"/>
</dbReference>
<dbReference type="InterPro" id="IPR052155">
    <property type="entry name" value="Biofilm_reg_signaling"/>
</dbReference>
<dbReference type="InterPro" id="IPR000014">
    <property type="entry name" value="PAS"/>
</dbReference>
<dbReference type="PROSITE" id="PS50112">
    <property type="entry name" value="PAS"/>
    <property type="match status" value="1"/>
</dbReference>
<evidence type="ECO:0000259" key="8">
    <source>
        <dbReference type="PROSITE" id="PS50925"/>
    </source>
</evidence>
<sequence length="1094" mass="122249">MPPLTGLVELYGPEISWAGQIAVAEINESGGLLGCELKLIIEDDGSMPDTAVAAAERLIDTHCCEVIIGNLLSNSRIAVADRVAAPRRLPYLNFSFYEGSISNRYFFHYAALPNQQIARMIPYMAERFGSKMFFAGNNYEWPRGSIDAAKRSLRALGGEVVGEVYLPLGSPAEPLEALLEDVACSGADVFVPYFAGRDQIELLNRFAKRGLKRKMAVVMGHYDEAMVRFLEPQVRVGLYSSNTYFMEVNTKVNQRYLQRLRAHSQVDDLWPGGRGVLTNFGEGTYCCVRAYAQAVEQAGTTEPEAVVAALEQGAVESCQGLVRMDPHSHHAEVNSYLARCRLNGTFEIIERFGRIAPEIPARYRVEPRRGLHSETQAPLKLQELPAAGSTGTIDGLFRRILDLADVAVIATDVEGVILQANLGACRMFGYQPEEFIGLSVHLLLPPHQRQHHAAALREFEQSAALEMPMGHQGEISGYRKDGTPFPAEAAISKFRDAERTVLVATLRDITVKRQAEQELTWRATHDPLTRLPNRALIRERLEHALERSERSRQCIALLFIDLDHFKLINDTYGHDAGDRLLIRVANILLEHVRAGDTVGRLGGDEFVVLCEQVERIESIEHLAERINDALRLPIALEGRELVCTASIGLTLGQGGSSTVEQMLRDADAAMYVSKEQGRDSWRRFSTDLTAQARKRLDIVNGLRQAIEREELHLVFQPILATQSGRIQGAEALLRWQSPDGPVSPAVFIPIAEQSGAILPIGRWVFEQACATQARLHQRNDGQSPYLSVNLSTVQLNDERIVRDFAAIIEQTGADPNGLVLELTETSLFADVEKNLRVLRALADLGLRVAVDDFGTGYSSLLQLLRLPVSMIKIDREFIDGIDKHADARLIVSAIIKMGKALNKGLIAEGVENDAQLFELQALRCQWVQGFHLYRPMPEQALCEALTHERGAEAAEAKLYYVVYVSRARDEMSEAQLNALLEVSRRNNREIGVTGFLIYQAGYFMQLLEGQRDIVDTLMERIASDPRHQKPSVIIRGYAHRRLFNDWSMGFWNMDFALAADIDFMDWQKRTLSLLEASQDARFCYALFEALSRTN</sequence>
<evidence type="ECO:0000313" key="9">
    <source>
        <dbReference type="EMBL" id="WPL18813.1"/>
    </source>
</evidence>
<dbReference type="InterPro" id="IPR000700">
    <property type="entry name" value="PAS-assoc_C"/>
</dbReference>
<evidence type="ECO:0000259" key="6">
    <source>
        <dbReference type="PROSITE" id="PS50883"/>
    </source>
</evidence>
<dbReference type="Gene3D" id="3.30.70.100">
    <property type="match status" value="1"/>
</dbReference>
<dbReference type="CDD" id="cd06331">
    <property type="entry name" value="PBP1_AmiC-like"/>
    <property type="match status" value="1"/>
</dbReference>
<dbReference type="PROSITE" id="PS50887">
    <property type="entry name" value="GGDEF"/>
    <property type="match status" value="1"/>
</dbReference>
<comment type="similarity">
    <text evidence="1">Belongs to the leucine-binding protein family.</text>
</comment>
<evidence type="ECO:0000313" key="10">
    <source>
        <dbReference type="Proteomes" id="UP001432180"/>
    </source>
</evidence>
<dbReference type="Pfam" id="PF13426">
    <property type="entry name" value="PAS_9"/>
    <property type="match status" value="1"/>
</dbReference>
<dbReference type="SMART" id="SM00267">
    <property type="entry name" value="GGDEF"/>
    <property type="match status" value="1"/>
</dbReference>
<dbReference type="PANTHER" id="PTHR44757">
    <property type="entry name" value="DIGUANYLATE CYCLASE DGCP"/>
    <property type="match status" value="1"/>
</dbReference>
<feature type="domain" description="GGDEF" evidence="7">
    <location>
        <begin position="553"/>
        <end position="686"/>
    </location>
</feature>
<dbReference type="Pfam" id="PF00990">
    <property type="entry name" value="GGDEF"/>
    <property type="match status" value="1"/>
</dbReference>
<dbReference type="InterPro" id="IPR043128">
    <property type="entry name" value="Rev_trsase/Diguanyl_cyclase"/>
</dbReference>
<reference evidence="9 10" key="1">
    <citation type="journal article" date="2023" name="Microorganisms">
        <title>Thiorhodovibrio frisius and Trv. litoralis spp. nov., Two Novel Members from a Clade of Fastidious Purple Sulfur Bacteria That Exhibit Unique Red-Shifted Light-Harvesting Capabilities.</title>
        <authorList>
            <person name="Methner A."/>
            <person name="Kuzyk S.B."/>
            <person name="Petersen J."/>
            <person name="Bauer S."/>
            <person name="Brinkmann H."/>
            <person name="Sichau K."/>
            <person name="Wanner G."/>
            <person name="Wolf J."/>
            <person name="Neumann-Schaal M."/>
            <person name="Henke P."/>
            <person name="Tank M."/>
            <person name="Sproer C."/>
            <person name="Bunk B."/>
            <person name="Overmann J."/>
        </authorList>
    </citation>
    <scope>NUCLEOTIDE SEQUENCE [LARGE SCALE GENOMIC DNA]</scope>
    <source>
        <strain evidence="9 10">DSM 6702</strain>
    </source>
</reference>
<dbReference type="Pfam" id="PF00563">
    <property type="entry name" value="EAL"/>
    <property type="match status" value="1"/>
</dbReference>
<dbReference type="InterPro" id="IPR007024">
    <property type="entry name" value="BLUF_domain"/>
</dbReference>
<dbReference type="EMBL" id="CP121472">
    <property type="protein sequence ID" value="WPL18813.1"/>
    <property type="molecule type" value="Genomic_DNA"/>
</dbReference>
<dbReference type="SUPFAM" id="SSF55073">
    <property type="entry name" value="Nucleotide cyclase"/>
    <property type="match status" value="1"/>
</dbReference>
<dbReference type="CDD" id="cd01949">
    <property type="entry name" value="GGDEF"/>
    <property type="match status" value="1"/>
</dbReference>
<dbReference type="PANTHER" id="PTHR44757:SF2">
    <property type="entry name" value="BIOFILM ARCHITECTURE MAINTENANCE PROTEIN MBAA"/>
    <property type="match status" value="1"/>
</dbReference>
<dbReference type="InterPro" id="IPR001633">
    <property type="entry name" value="EAL_dom"/>
</dbReference>
<protein>
    <submittedName>
        <fullName evidence="9">Bacteriophytochrome cph2</fullName>
    </submittedName>
</protein>
<dbReference type="SUPFAM" id="SSF55785">
    <property type="entry name" value="PYP-like sensor domain (PAS domain)"/>
    <property type="match status" value="1"/>
</dbReference>
<evidence type="ECO:0000256" key="2">
    <source>
        <dbReference type="ARBA" id="ARBA00022729"/>
    </source>
</evidence>
<feature type="domain" description="PAS" evidence="4">
    <location>
        <begin position="393"/>
        <end position="463"/>
    </location>
</feature>
<dbReference type="SUPFAM" id="SSF141868">
    <property type="entry name" value="EAL domain-like"/>
    <property type="match status" value="1"/>
</dbReference>
<feature type="domain" description="BLUF" evidence="8">
    <location>
        <begin position="958"/>
        <end position="1049"/>
    </location>
</feature>
<dbReference type="NCBIfam" id="TIGR00254">
    <property type="entry name" value="GGDEF"/>
    <property type="match status" value="1"/>
</dbReference>
<dbReference type="InterPro" id="IPR035965">
    <property type="entry name" value="PAS-like_dom_sf"/>
</dbReference>
<dbReference type="Gene3D" id="3.30.70.270">
    <property type="match status" value="1"/>
</dbReference>
<dbReference type="CDD" id="cd00130">
    <property type="entry name" value="PAS"/>
    <property type="match status" value="1"/>
</dbReference>
<gene>
    <name evidence="9" type="primary">cph2_14</name>
    <name evidence="9" type="ORF">Thiowin_03904</name>
</gene>
<dbReference type="SMART" id="SM00091">
    <property type="entry name" value="PAS"/>
    <property type="match status" value="1"/>
</dbReference>
<dbReference type="Pfam" id="PF13458">
    <property type="entry name" value="Peripla_BP_6"/>
    <property type="match status" value="1"/>
</dbReference>
<keyword evidence="3" id="KW-0677">Repeat</keyword>
<dbReference type="InterPro" id="IPR035919">
    <property type="entry name" value="EAL_sf"/>
</dbReference>
<organism evidence="9 10">
    <name type="scientific">Thiorhodovibrio winogradskyi</name>
    <dbReference type="NCBI Taxonomy" id="77007"/>
    <lineage>
        <taxon>Bacteria</taxon>
        <taxon>Pseudomonadati</taxon>
        <taxon>Pseudomonadota</taxon>
        <taxon>Gammaproteobacteria</taxon>
        <taxon>Chromatiales</taxon>
        <taxon>Chromatiaceae</taxon>
        <taxon>Thiorhodovibrio</taxon>
    </lineage>
</organism>
<dbReference type="SMART" id="SM01034">
    <property type="entry name" value="BLUF"/>
    <property type="match status" value="1"/>
</dbReference>
<evidence type="ECO:0000256" key="3">
    <source>
        <dbReference type="ARBA" id="ARBA00022737"/>
    </source>
</evidence>